<dbReference type="AlphaFoldDB" id="L1JW07"/>
<dbReference type="PaxDb" id="55529-EKX52375"/>
<reference evidence="3" key="3">
    <citation type="submission" date="2015-06" db="UniProtKB">
        <authorList>
            <consortium name="EnsemblProtists"/>
        </authorList>
    </citation>
    <scope>IDENTIFICATION</scope>
</reference>
<dbReference type="EnsemblProtists" id="EKX52375">
    <property type="protein sequence ID" value="EKX52375"/>
    <property type="gene ID" value="GUITHDRAFT_102276"/>
</dbReference>
<sequence>MEARVLGLEEDEEGVGGGQTSQSSVFKREPQDDSDGGGGGQPDLYENDQSMHGRGGESRRAEGASVSLPLMEGGVRKKEVLLFDEVGSTYMCIINEGNEEILEYYRPQCQASEHHEAGVPKTVPWAGPSLVVYTQGKQEIGKGGVYNKPTRKYYQWCSVCCGVSCAKAIMGCTKAKCWVAPRKWKKHCGSQTHMSALDQVHGHFRAGNMEGAWRSTGMNAQYLQHPVMLQESNDPYYNAEWPANRGSMWQDAGKHLSSQVSNDVMQKSLVPFQRNDAEGLRLQQIQYMNFTSGFLNATGSVPMQGYAGVMSQVSFEDSLRAHAHSKHLEMAKIEGARNRFVEAMPDVPAGQVYPQKQGNQQIPSNSVPIPSNGFTGYPFLDQTSCSQEPSCNASPSNSNLADIQPFEARTGSFAESRAEGRVDSLNRFLKDFAHDELNESGIDNSDTQAWMQVLNYVDELDEKDVGLMNPMNFSPTPSVENKPHEAMNVVQAESSNRATNSCPGKRELIAMNSCEDSTMAYAEGSSTASDHCHQENKRARLEVASGQKEVLLVFDGDLATCDRNVISNKLTRLKRLLTKRFEARGASAVDGVAASALQLLTRILIAVPSAPYPLPSERIRVMLATPISAEIEARLRNEILQVCSFVSDLVLEEQHVRFVQMMLEEESSQEESSSAAGRSHPGGMQVVVVGFNHGYQEEQRIDENALSEICQPESVTWSLCGTEISIGWVQRDMQEEAPDKPRDTCGHVVVCNASRRDSCITMFYPSQLAAFFADSSLHKAFESSGFLGKMLCGDVGEIRFLEWKQGSVRVPCWMPGWIAHHLWNLFRTGDEELVRCMFEAPHELKFIEMDGWAMGESSVSPISSWIPSAYTQGKENKGKQIAVNCGTSQYHRIHKTCGLSQSSLLASSTMIEVKQ</sequence>
<reference evidence="2 4" key="1">
    <citation type="journal article" date="2012" name="Nature">
        <title>Algal genomes reveal evolutionary mosaicism and the fate of nucleomorphs.</title>
        <authorList>
            <consortium name="DOE Joint Genome Institute"/>
            <person name="Curtis B.A."/>
            <person name="Tanifuji G."/>
            <person name="Burki F."/>
            <person name="Gruber A."/>
            <person name="Irimia M."/>
            <person name="Maruyama S."/>
            <person name="Arias M.C."/>
            <person name="Ball S.G."/>
            <person name="Gile G.H."/>
            <person name="Hirakawa Y."/>
            <person name="Hopkins J.F."/>
            <person name="Kuo A."/>
            <person name="Rensing S.A."/>
            <person name="Schmutz J."/>
            <person name="Symeonidi A."/>
            <person name="Elias M."/>
            <person name="Eveleigh R.J."/>
            <person name="Herman E.K."/>
            <person name="Klute M.J."/>
            <person name="Nakayama T."/>
            <person name="Obornik M."/>
            <person name="Reyes-Prieto A."/>
            <person name="Armbrust E.V."/>
            <person name="Aves S.J."/>
            <person name="Beiko R.G."/>
            <person name="Coutinho P."/>
            <person name="Dacks J.B."/>
            <person name="Durnford D.G."/>
            <person name="Fast N.M."/>
            <person name="Green B.R."/>
            <person name="Grisdale C.J."/>
            <person name="Hempel F."/>
            <person name="Henrissat B."/>
            <person name="Hoppner M.P."/>
            <person name="Ishida K."/>
            <person name="Kim E."/>
            <person name="Koreny L."/>
            <person name="Kroth P.G."/>
            <person name="Liu Y."/>
            <person name="Malik S.B."/>
            <person name="Maier U.G."/>
            <person name="McRose D."/>
            <person name="Mock T."/>
            <person name="Neilson J.A."/>
            <person name="Onodera N.T."/>
            <person name="Poole A.M."/>
            <person name="Pritham E.J."/>
            <person name="Richards T.A."/>
            <person name="Rocap G."/>
            <person name="Roy S.W."/>
            <person name="Sarai C."/>
            <person name="Schaack S."/>
            <person name="Shirato S."/>
            <person name="Slamovits C.H."/>
            <person name="Spencer D.F."/>
            <person name="Suzuki S."/>
            <person name="Worden A.Z."/>
            <person name="Zauner S."/>
            <person name="Barry K."/>
            <person name="Bell C."/>
            <person name="Bharti A.K."/>
            <person name="Crow J.A."/>
            <person name="Grimwood J."/>
            <person name="Kramer R."/>
            <person name="Lindquist E."/>
            <person name="Lucas S."/>
            <person name="Salamov A."/>
            <person name="McFadden G.I."/>
            <person name="Lane C.E."/>
            <person name="Keeling P.J."/>
            <person name="Gray M.W."/>
            <person name="Grigoriev I.V."/>
            <person name="Archibald J.M."/>
        </authorList>
    </citation>
    <scope>NUCLEOTIDE SEQUENCE</scope>
    <source>
        <strain evidence="2 4">CCMP2712</strain>
    </source>
</reference>
<name>L1JW07_GUITC</name>
<evidence type="ECO:0000313" key="4">
    <source>
        <dbReference type="Proteomes" id="UP000011087"/>
    </source>
</evidence>
<feature type="compositionally biased region" description="Basic and acidic residues" evidence="1">
    <location>
        <begin position="49"/>
        <end position="62"/>
    </location>
</feature>
<evidence type="ECO:0000313" key="2">
    <source>
        <dbReference type="EMBL" id="EKX52375.1"/>
    </source>
</evidence>
<dbReference type="HOGENOM" id="CLU_318191_0_0_1"/>
<evidence type="ECO:0000313" key="3">
    <source>
        <dbReference type="EnsemblProtists" id="EKX52375"/>
    </source>
</evidence>
<evidence type="ECO:0000256" key="1">
    <source>
        <dbReference type="SAM" id="MobiDB-lite"/>
    </source>
</evidence>
<dbReference type="RefSeq" id="XP_005839355.1">
    <property type="nucleotide sequence ID" value="XM_005839298.1"/>
</dbReference>
<gene>
    <name evidence="2" type="ORF">GUITHDRAFT_102276</name>
</gene>
<keyword evidence="4" id="KW-1185">Reference proteome</keyword>
<accession>L1JW07</accession>
<protein>
    <submittedName>
        <fullName evidence="2 3">Uncharacterized protein</fullName>
    </submittedName>
</protein>
<organism evidence="2">
    <name type="scientific">Guillardia theta (strain CCMP2712)</name>
    <name type="common">Cryptophyte</name>
    <dbReference type="NCBI Taxonomy" id="905079"/>
    <lineage>
        <taxon>Eukaryota</taxon>
        <taxon>Cryptophyceae</taxon>
        <taxon>Pyrenomonadales</taxon>
        <taxon>Geminigeraceae</taxon>
        <taxon>Guillardia</taxon>
    </lineage>
</organism>
<dbReference type="KEGG" id="gtt:GUITHDRAFT_102276"/>
<dbReference type="Proteomes" id="UP000011087">
    <property type="component" value="Unassembled WGS sequence"/>
</dbReference>
<proteinExistence type="predicted"/>
<dbReference type="GeneID" id="17308857"/>
<feature type="region of interest" description="Disordered" evidence="1">
    <location>
        <begin position="1"/>
        <end position="65"/>
    </location>
</feature>
<reference evidence="4" key="2">
    <citation type="submission" date="2012-11" db="EMBL/GenBank/DDBJ databases">
        <authorList>
            <person name="Kuo A."/>
            <person name="Curtis B.A."/>
            <person name="Tanifuji G."/>
            <person name="Burki F."/>
            <person name="Gruber A."/>
            <person name="Irimia M."/>
            <person name="Maruyama S."/>
            <person name="Arias M.C."/>
            <person name="Ball S.G."/>
            <person name="Gile G.H."/>
            <person name="Hirakawa Y."/>
            <person name="Hopkins J.F."/>
            <person name="Rensing S.A."/>
            <person name="Schmutz J."/>
            <person name="Symeonidi A."/>
            <person name="Elias M."/>
            <person name="Eveleigh R.J."/>
            <person name="Herman E.K."/>
            <person name="Klute M.J."/>
            <person name="Nakayama T."/>
            <person name="Obornik M."/>
            <person name="Reyes-Prieto A."/>
            <person name="Armbrust E.V."/>
            <person name="Aves S.J."/>
            <person name="Beiko R.G."/>
            <person name="Coutinho P."/>
            <person name="Dacks J.B."/>
            <person name="Durnford D.G."/>
            <person name="Fast N.M."/>
            <person name="Green B.R."/>
            <person name="Grisdale C."/>
            <person name="Hempe F."/>
            <person name="Henrissat B."/>
            <person name="Hoppner M.P."/>
            <person name="Ishida K.-I."/>
            <person name="Kim E."/>
            <person name="Koreny L."/>
            <person name="Kroth P.G."/>
            <person name="Liu Y."/>
            <person name="Malik S.-B."/>
            <person name="Maier U.G."/>
            <person name="McRose D."/>
            <person name="Mock T."/>
            <person name="Neilson J.A."/>
            <person name="Onodera N.T."/>
            <person name="Poole A.M."/>
            <person name="Pritham E.J."/>
            <person name="Richards T.A."/>
            <person name="Rocap G."/>
            <person name="Roy S.W."/>
            <person name="Sarai C."/>
            <person name="Schaack S."/>
            <person name="Shirato S."/>
            <person name="Slamovits C.H."/>
            <person name="Spencer D.F."/>
            <person name="Suzuki S."/>
            <person name="Worden A.Z."/>
            <person name="Zauner S."/>
            <person name="Barry K."/>
            <person name="Bell C."/>
            <person name="Bharti A.K."/>
            <person name="Crow J.A."/>
            <person name="Grimwood J."/>
            <person name="Kramer R."/>
            <person name="Lindquist E."/>
            <person name="Lucas S."/>
            <person name="Salamov A."/>
            <person name="McFadden G.I."/>
            <person name="Lane C.E."/>
            <person name="Keeling P.J."/>
            <person name="Gray M.W."/>
            <person name="Grigoriev I.V."/>
            <person name="Archibald J.M."/>
        </authorList>
    </citation>
    <scope>NUCLEOTIDE SEQUENCE</scope>
    <source>
        <strain evidence="4">CCMP2712</strain>
    </source>
</reference>
<dbReference type="EMBL" id="JH992973">
    <property type="protein sequence ID" value="EKX52375.1"/>
    <property type="molecule type" value="Genomic_DNA"/>
</dbReference>